<dbReference type="Pfam" id="PF06182">
    <property type="entry name" value="ABC2_membrane_6"/>
    <property type="match status" value="1"/>
</dbReference>
<keyword evidence="1" id="KW-0812">Transmembrane</keyword>
<keyword evidence="1" id="KW-0472">Membrane</keyword>
<protein>
    <submittedName>
        <fullName evidence="2">ABC-2 family transporter protein</fullName>
    </submittedName>
</protein>
<organism evidence="2 3">
    <name type="scientific">Tumebacillus lacus</name>
    <dbReference type="NCBI Taxonomy" id="2995335"/>
    <lineage>
        <taxon>Bacteria</taxon>
        <taxon>Bacillati</taxon>
        <taxon>Bacillota</taxon>
        <taxon>Bacilli</taxon>
        <taxon>Bacillales</taxon>
        <taxon>Alicyclobacillaceae</taxon>
        <taxon>Tumebacillus</taxon>
    </lineage>
</organism>
<evidence type="ECO:0000313" key="3">
    <source>
        <dbReference type="Proteomes" id="UP001208017"/>
    </source>
</evidence>
<evidence type="ECO:0000256" key="1">
    <source>
        <dbReference type="SAM" id="Phobius"/>
    </source>
</evidence>
<proteinExistence type="predicted"/>
<feature type="transmembrane region" description="Helical" evidence="1">
    <location>
        <begin position="234"/>
        <end position="254"/>
    </location>
</feature>
<keyword evidence="3" id="KW-1185">Reference proteome</keyword>
<comment type="caution">
    <text evidence="2">The sequence shown here is derived from an EMBL/GenBank/DDBJ whole genome shotgun (WGS) entry which is preliminary data.</text>
</comment>
<dbReference type="PANTHER" id="PTHR36832:SF2">
    <property type="entry name" value="INTEGRAL MEMBRANE PROTEIN"/>
    <property type="match status" value="1"/>
</dbReference>
<dbReference type="Proteomes" id="UP001208017">
    <property type="component" value="Unassembled WGS sequence"/>
</dbReference>
<dbReference type="EMBL" id="JAPMLT010000001">
    <property type="protein sequence ID" value="MCX7568409.1"/>
    <property type="molecule type" value="Genomic_DNA"/>
</dbReference>
<feature type="transmembrane region" description="Helical" evidence="1">
    <location>
        <begin position="115"/>
        <end position="133"/>
    </location>
</feature>
<evidence type="ECO:0000313" key="2">
    <source>
        <dbReference type="EMBL" id="MCX7568409.1"/>
    </source>
</evidence>
<feature type="transmembrane region" description="Helical" evidence="1">
    <location>
        <begin position="20"/>
        <end position="40"/>
    </location>
</feature>
<dbReference type="InterPro" id="IPR010390">
    <property type="entry name" value="ABC-2_transporter-like"/>
</dbReference>
<sequence>MSLFWTFSRQHFYKQSAYRLNFWLEMGGMFLQLYVVATLWNVLFTQTPTGFGSATLTQMITYAVLGILLGAVLSVDEGVHSYLQGQVRMGLITTDLMKPVDFLLHMLARDFGATVVRLSFYLLPPLVFAYLLFDLVLPVDAVQVVYFLIAVFQAWVILFFCNFLFGLISFKTLDLLGFIFTYYALIRFASGQIIPLWMYPDWMQPFLYALPFQSIFYTPIGLFTGVISGGQATTALWTQTAWMIGLFVAARFIWARIHRHLVVQGG</sequence>
<feature type="transmembrane region" description="Helical" evidence="1">
    <location>
        <begin position="60"/>
        <end position="79"/>
    </location>
</feature>
<dbReference type="RefSeq" id="WP_267149663.1">
    <property type="nucleotide sequence ID" value="NZ_JAPMLT010000001.1"/>
</dbReference>
<name>A0ABT3WUQ9_9BACL</name>
<dbReference type="PANTHER" id="PTHR36832">
    <property type="entry name" value="SLR1174 PROTEIN-RELATED"/>
    <property type="match status" value="1"/>
</dbReference>
<accession>A0ABT3WUQ9</accession>
<reference evidence="2 3" key="1">
    <citation type="submission" date="2022-11" db="EMBL/GenBank/DDBJ databases">
        <title>Study of microbial diversity in lake waters.</title>
        <authorList>
            <person name="Zhang J."/>
        </authorList>
    </citation>
    <scope>NUCLEOTIDE SEQUENCE [LARGE SCALE GENOMIC DNA]</scope>
    <source>
        <strain evidence="2 3">DT12</strain>
    </source>
</reference>
<feature type="transmembrane region" description="Helical" evidence="1">
    <location>
        <begin position="145"/>
        <end position="168"/>
    </location>
</feature>
<gene>
    <name evidence="2" type="ORF">OS242_00285</name>
</gene>
<feature type="transmembrane region" description="Helical" evidence="1">
    <location>
        <begin position="175"/>
        <end position="194"/>
    </location>
</feature>
<keyword evidence="1" id="KW-1133">Transmembrane helix</keyword>
<feature type="transmembrane region" description="Helical" evidence="1">
    <location>
        <begin position="206"/>
        <end position="227"/>
    </location>
</feature>